<evidence type="ECO:0000313" key="4">
    <source>
        <dbReference type="EMBL" id="VBA33871.1"/>
    </source>
</evidence>
<dbReference type="PANTHER" id="PTHR43877">
    <property type="entry name" value="AMINOALKYLPHOSPHONATE N-ACETYLTRANSFERASE-RELATED-RELATED"/>
    <property type="match status" value="1"/>
</dbReference>
<dbReference type="PANTHER" id="PTHR43877:SF2">
    <property type="entry name" value="AMINOALKYLPHOSPHONATE N-ACETYLTRANSFERASE-RELATED"/>
    <property type="match status" value="1"/>
</dbReference>
<dbReference type="Pfam" id="PF00583">
    <property type="entry name" value="Acetyltransf_1"/>
    <property type="match status" value="1"/>
</dbReference>
<dbReference type="PROSITE" id="PS51186">
    <property type="entry name" value="GNAT"/>
    <property type="match status" value="1"/>
</dbReference>
<name>A0A498PPT2_9MYCO</name>
<dbReference type="CDD" id="cd04301">
    <property type="entry name" value="NAT_SF"/>
    <property type="match status" value="1"/>
</dbReference>
<feature type="domain" description="N-acetyltransferase" evidence="3">
    <location>
        <begin position="18"/>
        <end position="159"/>
    </location>
</feature>
<dbReference type="InterPro" id="IPR050832">
    <property type="entry name" value="Bact_Acetyltransf"/>
</dbReference>
<dbReference type="Gene3D" id="3.40.630.30">
    <property type="match status" value="1"/>
</dbReference>
<dbReference type="SUPFAM" id="SSF55729">
    <property type="entry name" value="Acyl-CoA N-acyltransferases (Nat)"/>
    <property type="match status" value="1"/>
</dbReference>
<dbReference type="OrthoDB" id="70840at2"/>
<dbReference type="RefSeq" id="WP_122440945.1">
    <property type="nucleotide sequence ID" value="NZ_UPHP01000012.1"/>
</dbReference>
<accession>A0A498PPT2</accession>
<dbReference type="AlphaFoldDB" id="A0A498PPT2"/>
<dbReference type="InterPro" id="IPR000182">
    <property type="entry name" value="GNAT_dom"/>
</dbReference>
<proteinExistence type="predicted"/>
<protein>
    <recommendedName>
        <fullName evidence="3">N-acetyltransferase domain-containing protein</fullName>
    </recommendedName>
</protein>
<evidence type="ECO:0000256" key="1">
    <source>
        <dbReference type="ARBA" id="ARBA00022679"/>
    </source>
</evidence>
<organism evidence="4 5">
    <name type="scientific">Mycobacterium attenuatum</name>
    <dbReference type="NCBI Taxonomy" id="2341086"/>
    <lineage>
        <taxon>Bacteria</taxon>
        <taxon>Bacillati</taxon>
        <taxon>Actinomycetota</taxon>
        <taxon>Actinomycetes</taxon>
        <taxon>Mycobacteriales</taxon>
        <taxon>Mycobacteriaceae</taxon>
        <taxon>Mycobacterium</taxon>
    </lineage>
</organism>
<dbReference type="InterPro" id="IPR016181">
    <property type="entry name" value="Acyl_CoA_acyltransferase"/>
</dbReference>
<gene>
    <name evidence="4" type="ORF">LAUMK136_00528</name>
</gene>
<keyword evidence="1" id="KW-0808">Transferase</keyword>
<sequence length="159" mass="17554">MPELRFVAATLHDPLAQPLLNQLAVEYAQRYGSTPPVVLAWLTRSPASEFAPPDGGMMIGLLGDRPVTGGAFCRRDADTAELKRVWTHREHRRRGYARALVAELEAEIAARGYGNVYLVTGDRQPEAEELYRAAGYTRLPEPLPSSGPVLPVAFRKELT</sequence>
<keyword evidence="5" id="KW-1185">Reference proteome</keyword>
<evidence type="ECO:0000313" key="5">
    <source>
        <dbReference type="Proteomes" id="UP000273307"/>
    </source>
</evidence>
<dbReference type="Proteomes" id="UP000273307">
    <property type="component" value="Unassembled WGS sequence"/>
</dbReference>
<dbReference type="GO" id="GO:0016747">
    <property type="term" value="F:acyltransferase activity, transferring groups other than amino-acyl groups"/>
    <property type="evidence" value="ECO:0007669"/>
    <property type="project" value="InterPro"/>
</dbReference>
<dbReference type="EMBL" id="UPHP01000012">
    <property type="protein sequence ID" value="VBA33871.1"/>
    <property type="molecule type" value="Genomic_DNA"/>
</dbReference>
<reference evidence="4 5" key="1">
    <citation type="submission" date="2018-09" db="EMBL/GenBank/DDBJ databases">
        <authorList>
            <person name="Tagini F."/>
        </authorList>
    </citation>
    <scope>NUCLEOTIDE SEQUENCE [LARGE SCALE GENOMIC DNA]</scope>
    <source>
        <strain evidence="4 5">MK136</strain>
    </source>
</reference>
<evidence type="ECO:0000259" key="3">
    <source>
        <dbReference type="PROSITE" id="PS51186"/>
    </source>
</evidence>
<keyword evidence="2" id="KW-0012">Acyltransferase</keyword>
<evidence type="ECO:0000256" key="2">
    <source>
        <dbReference type="ARBA" id="ARBA00023315"/>
    </source>
</evidence>